<gene>
    <name evidence="2" type="ORF">J2S41_003910</name>
</gene>
<evidence type="ECO:0000313" key="3">
    <source>
        <dbReference type="Proteomes" id="UP001183643"/>
    </source>
</evidence>
<dbReference type="InterPro" id="IPR025406">
    <property type="entry name" value="DUF4132"/>
</dbReference>
<name>A0AAE3YPZ5_9ACTN</name>
<comment type="caution">
    <text evidence="2">The sequence shown here is derived from an EMBL/GenBank/DDBJ whole genome shotgun (WGS) entry which is preliminary data.</text>
</comment>
<evidence type="ECO:0000259" key="1">
    <source>
        <dbReference type="Pfam" id="PF13569"/>
    </source>
</evidence>
<keyword evidence="3" id="KW-1185">Reference proteome</keyword>
<sequence length="167" mass="18097">MKTRTVRERAVLRMPDVPGAAADTVQRLEAALAEQRRWTGAELRVLAAHRCCSPIGRHLLWVTADGTAFRIAEDRTLADAGDAPAPLDDDAEVRLAHPALGIDAAPSPDLVRRLAPPPCRPYQHGDGAARGSPAVPGHGFAGVWRGQVQATRVMTSRSEIWIRMPMM</sequence>
<organism evidence="2 3">
    <name type="scientific">Catenuloplanes atrovinosus</name>
    <dbReference type="NCBI Taxonomy" id="137266"/>
    <lineage>
        <taxon>Bacteria</taxon>
        <taxon>Bacillati</taxon>
        <taxon>Actinomycetota</taxon>
        <taxon>Actinomycetes</taxon>
        <taxon>Micromonosporales</taxon>
        <taxon>Micromonosporaceae</taxon>
        <taxon>Catenuloplanes</taxon>
    </lineage>
</organism>
<reference evidence="2" key="1">
    <citation type="submission" date="2023-07" db="EMBL/GenBank/DDBJ databases">
        <title>Sequencing the genomes of 1000 actinobacteria strains.</title>
        <authorList>
            <person name="Klenk H.-P."/>
        </authorList>
    </citation>
    <scope>NUCLEOTIDE SEQUENCE</scope>
    <source>
        <strain evidence="2">DSM 44707</strain>
    </source>
</reference>
<protein>
    <recommendedName>
        <fullName evidence="1">DUF4132 domain-containing protein</fullName>
    </recommendedName>
</protein>
<dbReference type="Proteomes" id="UP001183643">
    <property type="component" value="Unassembled WGS sequence"/>
</dbReference>
<dbReference type="AlphaFoldDB" id="A0AAE3YPZ5"/>
<accession>A0AAE3YPZ5</accession>
<evidence type="ECO:0000313" key="2">
    <source>
        <dbReference type="EMBL" id="MDR7277132.1"/>
    </source>
</evidence>
<proteinExistence type="predicted"/>
<dbReference type="RefSeq" id="WP_310369333.1">
    <property type="nucleotide sequence ID" value="NZ_JAVDYB010000001.1"/>
</dbReference>
<feature type="domain" description="DUF4132" evidence="1">
    <location>
        <begin position="17"/>
        <end position="100"/>
    </location>
</feature>
<dbReference type="EMBL" id="JAVDYB010000001">
    <property type="protein sequence ID" value="MDR7277132.1"/>
    <property type="molecule type" value="Genomic_DNA"/>
</dbReference>
<dbReference type="Pfam" id="PF13569">
    <property type="entry name" value="DUF4132"/>
    <property type="match status" value="1"/>
</dbReference>